<dbReference type="PANTHER" id="PTHR11306:SF60">
    <property type="entry name" value="COUNTIN-3-RELATED"/>
    <property type="match status" value="1"/>
</dbReference>
<evidence type="ECO:0000256" key="4">
    <source>
        <dbReference type="ARBA" id="ARBA00022448"/>
    </source>
</evidence>
<evidence type="ECO:0000256" key="5">
    <source>
        <dbReference type="ARBA" id="ARBA00022729"/>
    </source>
</evidence>
<dbReference type="InterPro" id="IPR014756">
    <property type="entry name" value="Ig_E-set"/>
</dbReference>
<comment type="caution">
    <text evidence="9">The sequence shown here is derived from an EMBL/GenBank/DDBJ whole genome shotgun (WGS) entry which is preliminary data.</text>
</comment>
<name>A0AAN7YQS6_9MYCE</name>
<comment type="subunit">
    <text evidence="3">Monomer.</text>
</comment>
<proteinExistence type="inferred from homology"/>
<dbReference type="InterPro" id="IPR039670">
    <property type="entry name" value="NPC2-like"/>
</dbReference>
<keyword evidence="10" id="KW-1185">Reference proteome</keyword>
<dbReference type="EMBL" id="JAVFKY010000002">
    <property type="protein sequence ID" value="KAK5580594.1"/>
    <property type="molecule type" value="Genomic_DNA"/>
</dbReference>
<dbReference type="GO" id="GO:0032934">
    <property type="term" value="F:sterol binding"/>
    <property type="evidence" value="ECO:0007669"/>
    <property type="project" value="InterPro"/>
</dbReference>
<dbReference type="Pfam" id="PF02221">
    <property type="entry name" value="E1_DerP2_DerF2"/>
    <property type="match status" value="1"/>
</dbReference>
<reference evidence="9 10" key="1">
    <citation type="submission" date="2023-11" db="EMBL/GenBank/DDBJ databases">
        <title>Dfirmibasis_genome.</title>
        <authorList>
            <person name="Edelbroek B."/>
            <person name="Kjellin J."/>
            <person name="Jerlstrom-Hultqvist J."/>
            <person name="Soderbom F."/>
        </authorList>
    </citation>
    <scope>NUCLEOTIDE SEQUENCE [LARGE SCALE GENOMIC DNA]</scope>
    <source>
        <strain evidence="9 10">TNS-C-14</strain>
    </source>
</reference>
<comment type="similarity">
    <text evidence="2">Belongs to the NPC2 family.</text>
</comment>
<protein>
    <recommendedName>
        <fullName evidence="8">MD-2-related lipid-recognition domain-containing protein</fullName>
    </recommendedName>
</protein>
<dbReference type="InterPro" id="IPR003172">
    <property type="entry name" value="ML_dom"/>
</dbReference>
<keyword evidence="6" id="KW-0445">Lipid transport</keyword>
<dbReference type="Proteomes" id="UP001344447">
    <property type="component" value="Unassembled WGS sequence"/>
</dbReference>
<evidence type="ECO:0000256" key="3">
    <source>
        <dbReference type="ARBA" id="ARBA00011245"/>
    </source>
</evidence>
<dbReference type="PANTHER" id="PTHR11306">
    <property type="entry name" value="NIEMANN PICK TYPE C2 PROTEIN NPC2-RELATED"/>
    <property type="match status" value="1"/>
</dbReference>
<comment type="function">
    <text evidence="1">Catalyzes the intermembrane transfer of phosphatidylglycerol and phosphatidylinositol.</text>
</comment>
<evidence type="ECO:0000256" key="2">
    <source>
        <dbReference type="ARBA" id="ARBA00006370"/>
    </source>
</evidence>
<dbReference type="GO" id="GO:0015918">
    <property type="term" value="P:sterol transport"/>
    <property type="evidence" value="ECO:0007669"/>
    <property type="project" value="InterPro"/>
</dbReference>
<evidence type="ECO:0000256" key="6">
    <source>
        <dbReference type="ARBA" id="ARBA00023055"/>
    </source>
</evidence>
<feature type="domain" description="MD-2-related lipid-recognition" evidence="8">
    <location>
        <begin position="27"/>
        <end position="148"/>
    </location>
</feature>
<evidence type="ECO:0000313" key="9">
    <source>
        <dbReference type="EMBL" id="KAK5580594.1"/>
    </source>
</evidence>
<dbReference type="SUPFAM" id="SSF81296">
    <property type="entry name" value="E set domains"/>
    <property type="match status" value="1"/>
</dbReference>
<evidence type="ECO:0000256" key="7">
    <source>
        <dbReference type="SAM" id="SignalP"/>
    </source>
</evidence>
<organism evidence="9 10">
    <name type="scientific">Dictyostelium firmibasis</name>
    <dbReference type="NCBI Taxonomy" id="79012"/>
    <lineage>
        <taxon>Eukaryota</taxon>
        <taxon>Amoebozoa</taxon>
        <taxon>Evosea</taxon>
        <taxon>Eumycetozoa</taxon>
        <taxon>Dictyostelia</taxon>
        <taxon>Dictyosteliales</taxon>
        <taxon>Dictyosteliaceae</taxon>
        <taxon>Dictyostelium</taxon>
    </lineage>
</organism>
<dbReference type="Gene3D" id="2.60.40.770">
    <property type="match status" value="1"/>
</dbReference>
<evidence type="ECO:0000259" key="8">
    <source>
        <dbReference type="SMART" id="SM00737"/>
    </source>
</evidence>
<sequence length="151" mass="16550">MLKFLLSIILISLLLNNSIGNEENQIWKSCGTSNDILKINSIIVKPTPPIKGKLFKIDINGTFNKDVEGGEAKIIAKFNNLMTLYNQTNDLCSSTSKAIIGNCPFKKGPYLHSANFTIPTSAPTGYYSGNILLTDNFNNSITCINVGFNLE</sequence>
<accession>A0AAN7YQS6</accession>
<feature type="signal peptide" evidence="7">
    <location>
        <begin position="1"/>
        <end position="20"/>
    </location>
</feature>
<feature type="chain" id="PRO_5043023603" description="MD-2-related lipid-recognition domain-containing protein" evidence="7">
    <location>
        <begin position="21"/>
        <end position="151"/>
    </location>
</feature>
<keyword evidence="4" id="KW-0813">Transport</keyword>
<evidence type="ECO:0000256" key="1">
    <source>
        <dbReference type="ARBA" id="ARBA00002053"/>
    </source>
</evidence>
<dbReference type="SMART" id="SM00737">
    <property type="entry name" value="ML"/>
    <property type="match status" value="1"/>
</dbReference>
<keyword evidence="5 7" id="KW-0732">Signal</keyword>
<gene>
    <name evidence="9" type="ORF">RB653_000615</name>
</gene>
<dbReference type="AlphaFoldDB" id="A0AAN7YQS6"/>
<evidence type="ECO:0000313" key="10">
    <source>
        <dbReference type="Proteomes" id="UP001344447"/>
    </source>
</evidence>